<accession>A0A9P6HC92</accession>
<dbReference type="Gene3D" id="1.20.1280.50">
    <property type="match status" value="1"/>
</dbReference>
<protein>
    <recommendedName>
        <fullName evidence="1">F-box domain-containing protein</fullName>
    </recommendedName>
</protein>
<evidence type="ECO:0000313" key="2">
    <source>
        <dbReference type="EMBL" id="KAF9783859.1"/>
    </source>
</evidence>
<name>A0A9P6HC92_9AGAM</name>
<dbReference type="InterPro" id="IPR036047">
    <property type="entry name" value="F-box-like_dom_sf"/>
</dbReference>
<reference evidence="2" key="1">
    <citation type="journal article" date="2020" name="Nat. Commun.">
        <title>Large-scale genome sequencing of mycorrhizal fungi provides insights into the early evolution of symbiotic traits.</title>
        <authorList>
            <person name="Miyauchi S."/>
            <person name="Kiss E."/>
            <person name="Kuo A."/>
            <person name="Drula E."/>
            <person name="Kohler A."/>
            <person name="Sanchez-Garcia M."/>
            <person name="Morin E."/>
            <person name="Andreopoulos B."/>
            <person name="Barry K.W."/>
            <person name="Bonito G."/>
            <person name="Buee M."/>
            <person name="Carver A."/>
            <person name="Chen C."/>
            <person name="Cichocki N."/>
            <person name="Clum A."/>
            <person name="Culley D."/>
            <person name="Crous P.W."/>
            <person name="Fauchery L."/>
            <person name="Girlanda M."/>
            <person name="Hayes R.D."/>
            <person name="Keri Z."/>
            <person name="LaButti K."/>
            <person name="Lipzen A."/>
            <person name="Lombard V."/>
            <person name="Magnuson J."/>
            <person name="Maillard F."/>
            <person name="Murat C."/>
            <person name="Nolan M."/>
            <person name="Ohm R.A."/>
            <person name="Pangilinan J."/>
            <person name="Pereira M.F."/>
            <person name="Perotto S."/>
            <person name="Peter M."/>
            <person name="Pfister S."/>
            <person name="Riley R."/>
            <person name="Sitrit Y."/>
            <person name="Stielow J.B."/>
            <person name="Szollosi G."/>
            <person name="Zifcakova L."/>
            <person name="Stursova M."/>
            <person name="Spatafora J.W."/>
            <person name="Tedersoo L."/>
            <person name="Vaario L.M."/>
            <person name="Yamada A."/>
            <person name="Yan M."/>
            <person name="Wang P."/>
            <person name="Xu J."/>
            <person name="Bruns T."/>
            <person name="Baldrian P."/>
            <person name="Vilgalys R."/>
            <person name="Dunand C."/>
            <person name="Henrissat B."/>
            <person name="Grigoriev I.V."/>
            <person name="Hibbett D."/>
            <person name="Nagy L.G."/>
            <person name="Martin F.M."/>
        </authorList>
    </citation>
    <scope>NUCLEOTIDE SEQUENCE</scope>
    <source>
        <strain evidence="2">UH-Tt-Lm1</strain>
    </source>
</reference>
<dbReference type="AlphaFoldDB" id="A0A9P6HC92"/>
<evidence type="ECO:0000313" key="3">
    <source>
        <dbReference type="Proteomes" id="UP000736335"/>
    </source>
</evidence>
<dbReference type="CDD" id="cd22159">
    <property type="entry name" value="F-box_AtTIR1-like"/>
    <property type="match status" value="1"/>
</dbReference>
<sequence length="559" mass="63353">MSPQTYHGKGLSLSQLVSALSEELKYTAYSSSFTFDQVSQLDLDTSATLATIREWRNSFIPINSSIPLEILSLIFAYLPSQKERHRAGFVCRHWRRTSIQCAELWSELSLSKGEAYVKIFLERAKGSALDIIVDREVPVRTMIPLSSLTKQIRTLVFLRSGWLDIQKFSEATPGPFPLLHTLTIDHVEDIPEEDDMDDFESMLFNNAINLKVLRFNSTSFQSPFVLHLVVPNLVSFDISMVHGIFCAPRLLDFLEGSPMLQIVNMEVLAYISSLEEIPQERVISLPNVERFTLVVGNIVPGHEMAAHIQCPSARVTSIVLKSRINMVPGEIFPPSVFCNAIVHQYTRIPAEEATLEIRPGRASLTCNITFGSPDSTTISFGFREVPISLDELGGDGIGWWIPEIFAQATRTILNYPQLANVKRLHICHTFRPTFIDDSRFAIEVGRLLNSLGPLDEVTIYHCDLQPYLPLFRRGVNERLVLFPSTKKLTLSHPINLSEYETEVVVLAKLQHARGMPFERIVIRSVEMLEELEEELKPWVGGVEYRCEQLRGEPEEWGPR</sequence>
<dbReference type="SUPFAM" id="SSF81383">
    <property type="entry name" value="F-box domain"/>
    <property type="match status" value="1"/>
</dbReference>
<reference evidence="2" key="2">
    <citation type="submission" date="2020-11" db="EMBL/GenBank/DDBJ databases">
        <authorList>
            <consortium name="DOE Joint Genome Institute"/>
            <person name="Kuo A."/>
            <person name="Miyauchi S."/>
            <person name="Kiss E."/>
            <person name="Drula E."/>
            <person name="Kohler A."/>
            <person name="Sanchez-Garcia M."/>
            <person name="Andreopoulos B."/>
            <person name="Barry K.W."/>
            <person name="Bonito G."/>
            <person name="Buee M."/>
            <person name="Carver A."/>
            <person name="Chen C."/>
            <person name="Cichocki N."/>
            <person name="Clum A."/>
            <person name="Culley D."/>
            <person name="Crous P.W."/>
            <person name="Fauchery L."/>
            <person name="Girlanda M."/>
            <person name="Hayes R."/>
            <person name="Keri Z."/>
            <person name="Labutti K."/>
            <person name="Lipzen A."/>
            <person name="Lombard V."/>
            <person name="Magnuson J."/>
            <person name="Maillard F."/>
            <person name="Morin E."/>
            <person name="Murat C."/>
            <person name="Nolan M."/>
            <person name="Ohm R."/>
            <person name="Pangilinan J."/>
            <person name="Pereira M."/>
            <person name="Perotto S."/>
            <person name="Peter M."/>
            <person name="Riley R."/>
            <person name="Sitrit Y."/>
            <person name="Stielow B."/>
            <person name="Szollosi G."/>
            <person name="Zifcakova L."/>
            <person name="Stursova M."/>
            <person name="Spatafora J.W."/>
            <person name="Tedersoo L."/>
            <person name="Vaario L.-M."/>
            <person name="Yamada A."/>
            <person name="Yan M."/>
            <person name="Wang P."/>
            <person name="Xu J."/>
            <person name="Bruns T."/>
            <person name="Baldrian P."/>
            <person name="Vilgalys R."/>
            <person name="Henrissat B."/>
            <person name="Grigoriev I.V."/>
            <person name="Hibbett D."/>
            <person name="Nagy L.G."/>
            <person name="Martin F.M."/>
        </authorList>
    </citation>
    <scope>NUCLEOTIDE SEQUENCE</scope>
    <source>
        <strain evidence="2">UH-Tt-Lm1</strain>
    </source>
</reference>
<dbReference type="OrthoDB" id="3365698at2759"/>
<proteinExistence type="predicted"/>
<evidence type="ECO:0000259" key="1">
    <source>
        <dbReference type="SMART" id="SM00256"/>
    </source>
</evidence>
<dbReference type="SMART" id="SM00256">
    <property type="entry name" value="FBOX"/>
    <property type="match status" value="1"/>
</dbReference>
<comment type="caution">
    <text evidence="2">The sequence shown here is derived from an EMBL/GenBank/DDBJ whole genome shotgun (WGS) entry which is preliminary data.</text>
</comment>
<keyword evidence="3" id="KW-1185">Reference proteome</keyword>
<feature type="domain" description="F-box" evidence="1">
    <location>
        <begin position="66"/>
        <end position="108"/>
    </location>
</feature>
<gene>
    <name evidence="2" type="ORF">BJ322DRAFT_1211782</name>
</gene>
<dbReference type="EMBL" id="WIUZ02000009">
    <property type="protein sequence ID" value="KAF9783859.1"/>
    <property type="molecule type" value="Genomic_DNA"/>
</dbReference>
<dbReference type="Pfam" id="PF12937">
    <property type="entry name" value="F-box-like"/>
    <property type="match status" value="1"/>
</dbReference>
<dbReference type="InterPro" id="IPR001810">
    <property type="entry name" value="F-box_dom"/>
</dbReference>
<organism evidence="2 3">
    <name type="scientific">Thelephora terrestris</name>
    <dbReference type="NCBI Taxonomy" id="56493"/>
    <lineage>
        <taxon>Eukaryota</taxon>
        <taxon>Fungi</taxon>
        <taxon>Dikarya</taxon>
        <taxon>Basidiomycota</taxon>
        <taxon>Agaricomycotina</taxon>
        <taxon>Agaricomycetes</taxon>
        <taxon>Thelephorales</taxon>
        <taxon>Thelephoraceae</taxon>
        <taxon>Thelephora</taxon>
    </lineage>
</organism>
<dbReference type="Proteomes" id="UP000736335">
    <property type="component" value="Unassembled WGS sequence"/>
</dbReference>